<accession>A0A6L9SRQ5</accession>
<keyword evidence="3" id="KW-1185">Reference proteome</keyword>
<reference evidence="2 3" key="1">
    <citation type="submission" date="2019-10" db="EMBL/GenBank/DDBJ databases">
        <title>Bifidobacterium from non-human primates.</title>
        <authorList>
            <person name="Modesto M."/>
        </authorList>
    </citation>
    <scope>NUCLEOTIDE SEQUENCE [LARGE SCALE GENOMIC DNA]</scope>
    <source>
        <strain evidence="2 3">SMA15</strain>
    </source>
</reference>
<protein>
    <submittedName>
        <fullName evidence="2">DUF4235 domain-containing protein</fullName>
    </submittedName>
</protein>
<feature type="transmembrane region" description="Helical" evidence="1">
    <location>
        <begin position="91"/>
        <end position="109"/>
    </location>
</feature>
<dbReference type="RefSeq" id="WP_163196935.1">
    <property type="nucleotide sequence ID" value="NZ_WHZV01000004.1"/>
</dbReference>
<name>A0A6L9SRQ5_9BIFI</name>
<dbReference type="AlphaFoldDB" id="A0A6L9SRQ5"/>
<keyword evidence="1" id="KW-1133">Transmembrane helix</keyword>
<comment type="caution">
    <text evidence="2">The sequence shown here is derived from an EMBL/GenBank/DDBJ whole genome shotgun (WGS) entry which is preliminary data.</text>
</comment>
<dbReference type="InterPro" id="IPR025329">
    <property type="entry name" value="DUF4235"/>
</dbReference>
<evidence type="ECO:0000313" key="3">
    <source>
        <dbReference type="Proteomes" id="UP000483293"/>
    </source>
</evidence>
<dbReference type="EMBL" id="WHZV01000004">
    <property type="protein sequence ID" value="NEG55216.1"/>
    <property type="molecule type" value="Genomic_DNA"/>
</dbReference>
<sequence>MSDETHRKHAAAASVSSADRAVEALHRVDEKVDALREQRMNDPESLGDKLLKWAVPSLAGLIGGKLFQLVWNHGMSRRNVRRGLAADAPQGVLASVAFSVLSAAFGALVSQLSDRGSKAIVDRRHRRRDGR</sequence>
<keyword evidence="1" id="KW-0812">Transmembrane</keyword>
<gene>
    <name evidence="2" type="ORF">GFD21_05425</name>
</gene>
<evidence type="ECO:0000256" key="1">
    <source>
        <dbReference type="SAM" id="Phobius"/>
    </source>
</evidence>
<organism evidence="2 3">
    <name type="scientific">Bifidobacterium platyrrhinorum</name>
    <dbReference type="NCBI Taxonomy" id="2661628"/>
    <lineage>
        <taxon>Bacteria</taxon>
        <taxon>Bacillati</taxon>
        <taxon>Actinomycetota</taxon>
        <taxon>Actinomycetes</taxon>
        <taxon>Bifidobacteriales</taxon>
        <taxon>Bifidobacteriaceae</taxon>
        <taxon>Bifidobacterium</taxon>
    </lineage>
</organism>
<evidence type="ECO:0000313" key="2">
    <source>
        <dbReference type="EMBL" id="NEG55216.1"/>
    </source>
</evidence>
<dbReference type="Proteomes" id="UP000483293">
    <property type="component" value="Unassembled WGS sequence"/>
</dbReference>
<keyword evidence="1" id="KW-0472">Membrane</keyword>
<proteinExistence type="predicted"/>
<dbReference type="Pfam" id="PF14019">
    <property type="entry name" value="DUF4235"/>
    <property type="match status" value="1"/>
</dbReference>
<feature type="transmembrane region" description="Helical" evidence="1">
    <location>
        <begin position="50"/>
        <end position="71"/>
    </location>
</feature>